<organism evidence="2 3">
    <name type="scientific">Emericellopsis cladophorae</name>
    <dbReference type="NCBI Taxonomy" id="2686198"/>
    <lineage>
        <taxon>Eukaryota</taxon>
        <taxon>Fungi</taxon>
        <taxon>Dikarya</taxon>
        <taxon>Ascomycota</taxon>
        <taxon>Pezizomycotina</taxon>
        <taxon>Sordariomycetes</taxon>
        <taxon>Hypocreomycetidae</taxon>
        <taxon>Hypocreales</taxon>
        <taxon>Bionectriaceae</taxon>
        <taxon>Emericellopsis</taxon>
    </lineage>
</organism>
<name>A0A9Q0BAX4_9HYPO</name>
<reference evidence="2" key="2">
    <citation type="submission" date="2022-07" db="EMBL/GenBank/DDBJ databases">
        <authorList>
            <person name="Goncalves M.F.M."/>
            <person name="Hilario S."/>
            <person name="Van De Peer Y."/>
            <person name="Esteves A.C."/>
            <person name="Alves A."/>
        </authorList>
    </citation>
    <scope>NUCLEOTIDE SEQUENCE</scope>
    <source>
        <strain evidence="2">MUM 19.33</strain>
    </source>
</reference>
<comment type="caution">
    <text evidence="2">The sequence shown here is derived from an EMBL/GenBank/DDBJ whole genome shotgun (WGS) entry which is preliminary data.</text>
</comment>
<feature type="signal peptide" evidence="1">
    <location>
        <begin position="1"/>
        <end position="16"/>
    </location>
</feature>
<dbReference type="EMBL" id="JAGIXG020000082">
    <property type="protein sequence ID" value="KAI6778101.1"/>
    <property type="molecule type" value="Genomic_DNA"/>
</dbReference>
<evidence type="ECO:0000256" key="1">
    <source>
        <dbReference type="SAM" id="SignalP"/>
    </source>
</evidence>
<protein>
    <submittedName>
        <fullName evidence="2">Uncharacterized protein</fullName>
    </submittedName>
</protein>
<proteinExistence type="predicted"/>
<keyword evidence="1" id="KW-0732">Signal</keyword>
<dbReference type="OrthoDB" id="5153498at2759"/>
<evidence type="ECO:0000313" key="3">
    <source>
        <dbReference type="Proteomes" id="UP001055219"/>
    </source>
</evidence>
<keyword evidence="3" id="KW-1185">Reference proteome</keyword>
<dbReference type="AlphaFoldDB" id="A0A9Q0BAX4"/>
<accession>A0A9Q0BAX4</accession>
<feature type="chain" id="PRO_5040153402" evidence="1">
    <location>
        <begin position="17"/>
        <end position="85"/>
    </location>
</feature>
<dbReference type="RefSeq" id="XP_051358957.1">
    <property type="nucleotide sequence ID" value="XM_051510104.1"/>
</dbReference>
<dbReference type="GeneID" id="75828039"/>
<reference evidence="2" key="1">
    <citation type="journal article" date="2021" name="J Fungi (Basel)">
        <title>Genomic and Metabolomic Analyses of the Marine Fungus Emericellopsis cladophorae: Insights into Saltwater Adaptability Mechanisms and Its Biosynthetic Potential.</title>
        <authorList>
            <person name="Goncalves M.F.M."/>
            <person name="Hilario S."/>
            <person name="Van de Peer Y."/>
            <person name="Esteves A.C."/>
            <person name="Alves A."/>
        </authorList>
    </citation>
    <scope>NUCLEOTIDE SEQUENCE</scope>
    <source>
        <strain evidence="2">MUM 19.33</strain>
    </source>
</reference>
<evidence type="ECO:0000313" key="2">
    <source>
        <dbReference type="EMBL" id="KAI6778101.1"/>
    </source>
</evidence>
<dbReference type="Proteomes" id="UP001055219">
    <property type="component" value="Unassembled WGS sequence"/>
</dbReference>
<sequence>MLFSPAFFGLFAGASAIDIWHNWSSGNCHGSNSIYCANIGPNRRRSEGTGEECTDLVTPDIVAFTDGVQYDLTQLDDAAMDEMYV</sequence>
<gene>
    <name evidence="2" type="ORF">J7T54_001521</name>
</gene>